<dbReference type="PANTHER" id="PTHR24567:SF74">
    <property type="entry name" value="HTH-TYPE TRANSCRIPTIONAL REGULATOR ARCR"/>
    <property type="match status" value="1"/>
</dbReference>
<gene>
    <name evidence="6" type="ORF">GC097_17505</name>
</gene>
<keyword evidence="1" id="KW-0805">Transcription regulation</keyword>
<dbReference type="CDD" id="cd00038">
    <property type="entry name" value="CAP_ED"/>
    <property type="match status" value="1"/>
</dbReference>
<dbReference type="InterPro" id="IPR014710">
    <property type="entry name" value="RmlC-like_jellyroll"/>
</dbReference>
<keyword evidence="3" id="KW-0010">Activator</keyword>
<comment type="caution">
    <text evidence="6">The sequence shown here is derived from an EMBL/GenBank/DDBJ whole genome shotgun (WGS) entry which is preliminary data.</text>
</comment>
<protein>
    <submittedName>
        <fullName evidence="6">Cyclic nucleotide-binding domain-containing protein</fullName>
    </submittedName>
</protein>
<evidence type="ECO:0000313" key="6">
    <source>
        <dbReference type="EMBL" id="NOV01814.1"/>
    </source>
</evidence>
<dbReference type="Gene3D" id="1.10.10.10">
    <property type="entry name" value="Winged helix-like DNA-binding domain superfamily/Winged helix DNA-binding domain"/>
    <property type="match status" value="1"/>
</dbReference>
<evidence type="ECO:0000256" key="2">
    <source>
        <dbReference type="ARBA" id="ARBA00023125"/>
    </source>
</evidence>
<dbReference type="PROSITE" id="PS50042">
    <property type="entry name" value="CNMP_BINDING_3"/>
    <property type="match status" value="1"/>
</dbReference>
<dbReference type="InterPro" id="IPR050397">
    <property type="entry name" value="Env_Response_Regulators"/>
</dbReference>
<evidence type="ECO:0000256" key="4">
    <source>
        <dbReference type="ARBA" id="ARBA00023163"/>
    </source>
</evidence>
<name>A0ABX1ZNY9_9BACL</name>
<evidence type="ECO:0000259" key="5">
    <source>
        <dbReference type="PROSITE" id="PS50042"/>
    </source>
</evidence>
<evidence type="ECO:0000313" key="7">
    <source>
        <dbReference type="Proteomes" id="UP000618579"/>
    </source>
</evidence>
<dbReference type="Pfam" id="PF00027">
    <property type="entry name" value="cNMP_binding"/>
    <property type="match status" value="1"/>
</dbReference>
<sequence length="180" mass="20667">MRLHKGETLFRQGESGGLFRLQSGLLKIVRVHEDGHATLVNIIVPEETIPHHSLISPKPYYGTAIALVACEVEIIQAEEWYRQLESNPEQFRMIAQQLQDKLRMMQQRIDQLTEVTPAMKLRKLERWVHSYLGTTVLTDVLTQEEIGQLIGLRRETVNRLLREQAAKSQNHKLPAGPKNS</sequence>
<keyword evidence="4" id="KW-0804">Transcription</keyword>
<organism evidence="6 7">
    <name type="scientific">Paenibacillus planticolens</name>
    <dbReference type="NCBI Taxonomy" id="2654976"/>
    <lineage>
        <taxon>Bacteria</taxon>
        <taxon>Bacillati</taxon>
        <taxon>Bacillota</taxon>
        <taxon>Bacilli</taxon>
        <taxon>Bacillales</taxon>
        <taxon>Paenibacillaceae</taxon>
        <taxon>Paenibacillus</taxon>
    </lineage>
</organism>
<dbReference type="EMBL" id="WHNZ01000040">
    <property type="protein sequence ID" value="NOV01814.1"/>
    <property type="molecule type" value="Genomic_DNA"/>
</dbReference>
<reference evidence="6 7" key="1">
    <citation type="submission" date="2019-10" db="EMBL/GenBank/DDBJ databases">
        <title>Description of Paenibacillus pedi sp. nov.</title>
        <authorList>
            <person name="Carlier A."/>
            <person name="Qi S."/>
        </authorList>
    </citation>
    <scope>NUCLEOTIDE SEQUENCE [LARGE SCALE GENOMIC DNA]</scope>
    <source>
        <strain evidence="6 7">LMG 31457</strain>
    </source>
</reference>
<dbReference type="Proteomes" id="UP000618579">
    <property type="component" value="Unassembled WGS sequence"/>
</dbReference>
<proteinExistence type="predicted"/>
<keyword evidence="2" id="KW-0238">DNA-binding</keyword>
<dbReference type="SUPFAM" id="SSF51206">
    <property type="entry name" value="cAMP-binding domain-like"/>
    <property type="match status" value="1"/>
</dbReference>
<dbReference type="InterPro" id="IPR000595">
    <property type="entry name" value="cNMP-bd_dom"/>
</dbReference>
<evidence type="ECO:0000256" key="1">
    <source>
        <dbReference type="ARBA" id="ARBA00023015"/>
    </source>
</evidence>
<dbReference type="Pfam" id="PF00325">
    <property type="entry name" value="Crp"/>
    <property type="match status" value="1"/>
</dbReference>
<dbReference type="RefSeq" id="WP_171684641.1">
    <property type="nucleotide sequence ID" value="NZ_WHNZ01000040.1"/>
</dbReference>
<dbReference type="PANTHER" id="PTHR24567">
    <property type="entry name" value="CRP FAMILY TRANSCRIPTIONAL REGULATORY PROTEIN"/>
    <property type="match status" value="1"/>
</dbReference>
<dbReference type="InterPro" id="IPR012318">
    <property type="entry name" value="HTH_CRP"/>
</dbReference>
<dbReference type="InterPro" id="IPR036388">
    <property type="entry name" value="WH-like_DNA-bd_sf"/>
</dbReference>
<dbReference type="InterPro" id="IPR018490">
    <property type="entry name" value="cNMP-bd_dom_sf"/>
</dbReference>
<evidence type="ECO:0000256" key="3">
    <source>
        <dbReference type="ARBA" id="ARBA00023159"/>
    </source>
</evidence>
<feature type="domain" description="Cyclic nucleotide-binding" evidence="5">
    <location>
        <begin position="1"/>
        <end position="101"/>
    </location>
</feature>
<dbReference type="Gene3D" id="2.60.120.10">
    <property type="entry name" value="Jelly Rolls"/>
    <property type="match status" value="1"/>
</dbReference>
<accession>A0ABX1ZNY9</accession>
<keyword evidence="7" id="KW-1185">Reference proteome</keyword>